<proteinExistence type="predicted"/>
<organism evidence="1 2">
    <name type="scientific">Candidatus Nitrosocosmicus oleophilus</name>
    <dbReference type="NCBI Taxonomy" id="1353260"/>
    <lineage>
        <taxon>Archaea</taxon>
        <taxon>Nitrososphaerota</taxon>
        <taxon>Nitrososphaeria</taxon>
        <taxon>Nitrososphaerales</taxon>
        <taxon>Nitrososphaeraceae</taxon>
        <taxon>Candidatus Nitrosocosmicus</taxon>
    </lineage>
</organism>
<name>A0A654LVH2_9ARCH</name>
<accession>A0A654LVH2</accession>
<dbReference type="AlphaFoldDB" id="A0A654LVH2"/>
<sequence length="92" mass="9639">MSIIKNKSMILAVVITFATTLLVAGGLNVNTDNQSVFAKKIKSNNSTQGVLQDQFTGQSSEVFSENGNSTASGNNVALSFNLNDGNNALGQQ</sequence>
<evidence type="ECO:0000313" key="1">
    <source>
        <dbReference type="EMBL" id="ALI34800.1"/>
    </source>
</evidence>
<dbReference type="EMBL" id="CP012850">
    <property type="protein sequence ID" value="ALI34800.1"/>
    <property type="molecule type" value="Genomic_DNA"/>
</dbReference>
<dbReference type="KEGG" id="taa:NMY3_00590"/>
<protein>
    <submittedName>
        <fullName evidence="1">Uncharacterized protein</fullName>
    </submittedName>
</protein>
<gene>
    <name evidence="1" type="ORF">NMY3_00590</name>
</gene>
<reference evidence="2" key="1">
    <citation type="submission" date="2015-10" db="EMBL/GenBank/DDBJ databases">
        <title>Niche specialization of a soil ammonia-oxidizing archaeon, Candidatus Nitrosocosmicus oleophilus.</title>
        <authorList>
            <person name="Jung M.-Y."/>
            <person name="Rhee S.-K."/>
        </authorList>
    </citation>
    <scope>NUCLEOTIDE SEQUENCE [LARGE SCALE GENOMIC DNA]</scope>
    <source>
        <strain evidence="2">MY3</strain>
    </source>
</reference>
<dbReference type="GeneID" id="60420746"/>
<keyword evidence="2" id="KW-1185">Reference proteome</keyword>
<dbReference type="RefSeq" id="WP_196817394.1">
    <property type="nucleotide sequence ID" value="NZ_CP012850.1"/>
</dbReference>
<evidence type="ECO:0000313" key="2">
    <source>
        <dbReference type="Proteomes" id="UP000058925"/>
    </source>
</evidence>
<dbReference type="OrthoDB" id="375889at2157"/>
<dbReference type="Proteomes" id="UP000058925">
    <property type="component" value="Chromosome"/>
</dbReference>